<dbReference type="Gene3D" id="1.20.272.40">
    <property type="match status" value="1"/>
</dbReference>
<dbReference type="GO" id="GO:0016787">
    <property type="term" value="F:hydrolase activity"/>
    <property type="evidence" value="ECO:0007669"/>
    <property type="project" value="UniProtKB-KW"/>
</dbReference>
<evidence type="ECO:0000256" key="3">
    <source>
        <dbReference type="ARBA" id="ARBA00004173"/>
    </source>
</evidence>
<evidence type="ECO:0000259" key="13">
    <source>
        <dbReference type="PROSITE" id="PS51194"/>
    </source>
</evidence>
<keyword evidence="15" id="KW-1185">Reference proteome</keyword>
<dbReference type="InterPro" id="IPR027417">
    <property type="entry name" value="P-loop_NTPase"/>
</dbReference>
<evidence type="ECO:0000313" key="14">
    <source>
        <dbReference type="EMBL" id="KAF2838704.1"/>
    </source>
</evidence>
<comment type="catalytic activity">
    <reaction evidence="11">
        <text>ATP + H2O = ADP + phosphate + H(+)</text>
        <dbReference type="Rhea" id="RHEA:13065"/>
        <dbReference type="ChEBI" id="CHEBI:15377"/>
        <dbReference type="ChEBI" id="CHEBI:15378"/>
        <dbReference type="ChEBI" id="CHEBI:30616"/>
        <dbReference type="ChEBI" id="CHEBI:43474"/>
        <dbReference type="ChEBI" id="CHEBI:456216"/>
        <dbReference type="EC" id="3.6.4.13"/>
    </reaction>
</comment>
<feature type="region of interest" description="Disordered" evidence="12">
    <location>
        <begin position="758"/>
        <end position="915"/>
    </location>
</feature>
<protein>
    <recommendedName>
        <fullName evidence="4">RNA helicase</fullName>
        <ecNumber evidence="4">3.6.4.13</ecNumber>
    </recommendedName>
</protein>
<dbReference type="CDD" id="cd18805">
    <property type="entry name" value="SF2_C_suv3"/>
    <property type="match status" value="1"/>
</dbReference>
<feature type="compositionally biased region" description="Acidic residues" evidence="12">
    <location>
        <begin position="807"/>
        <end position="817"/>
    </location>
</feature>
<evidence type="ECO:0000256" key="6">
    <source>
        <dbReference type="ARBA" id="ARBA00022801"/>
    </source>
</evidence>
<feature type="region of interest" description="Disordered" evidence="12">
    <location>
        <begin position="485"/>
        <end position="512"/>
    </location>
</feature>
<feature type="compositionally biased region" description="Acidic residues" evidence="12">
    <location>
        <begin position="758"/>
        <end position="791"/>
    </location>
</feature>
<dbReference type="PANTHER" id="PTHR12131:SF1">
    <property type="entry name" value="ATP-DEPENDENT RNA HELICASE SUPV3L1, MITOCHONDRIAL-RELATED"/>
    <property type="match status" value="1"/>
</dbReference>
<feature type="compositionally biased region" description="Basic and acidic residues" evidence="12">
    <location>
        <begin position="904"/>
        <end position="915"/>
    </location>
</feature>
<organism evidence="14 15">
    <name type="scientific">Patellaria atrata CBS 101060</name>
    <dbReference type="NCBI Taxonomy" id="1346257"/>
    <lineage>
        <taxon>Eukaryota</taxon>
        <taxon>Fungi</taxon>
        <taxon>Dikarya</taxon>
        <taxon>Ascomycota</taxon>
        <taxon>Pezizomycotina</taxon>
        <taxon>Dothideomycetes</taxon>
        <taxon>Dothideomycetes incertae sedis</taxon>
        <taxon>Patellariales</taxon>
        <taxon>Patellariaceae</taxon>
        <taxon>Patellaria</taxon>
    </lineage>
</organism>
<evidence type="ECO:0000256" key="4">
    <source>
        <dbReference type="ARBA" id="ARBA00012552"/>
    </source>
</evidence>
<evidence type="ECO:0000256" key="12">
    <source>
        <dbReference type="SAM" id="MobiDB-lite"/>
    </source>
</evidence>
<evidence type="ECO:0000313" key="15">
    <source>
        <dbReference type="Proteomes" id="UP000799429"/>
    </source>
</evidence>
<evidence type="ECO:0000256" key="1">
    <source>
        <dbReference type="ARBA" id="ARBA00001936"/>
    </source>
</evidence>
<dbReference type="Gene3D" id="3.40.50.300">
    <property type="entry name" value="P-loop containing nucleotide triphosphate hydrolases"/>
    <property type="match status" value="2"/>
</dbReference>
<reference evidence="14" key="1">
    <citation type="journal article" date="2020" name="Stud. Mycol.">
        <title>101 Dothideomycetes genomes: a test case for predicting lifestyles and emergence of pathogens.</title>
        <authorList>
            <person name="Haridas S."/>
            <person name="Albert R."/>
            <person name="Binder M."/>
            <person name="Bloem J."/>
            <person name="Labutti K."/>
            <person name="Salamov A."/>
            <person name="Andreopoulos B."/>
            <person name="Baker S."/>
            <person name="Barry K."/>
            <person name="Bills G."/>
            <person name="Bluhm B."/>
            <person name="Cannon C."/>
            <person name="Castanera R."/>
            <person name="Culley D."/>
            <person name="Daum C."/>
            <person name="Ezra D."/>
            <person name="Gonzalez J."/>
            <person name="Henrissat B."/>
            <person name="Kuo A."/>
            <person name="Liang C."/>
            <person name="Lipzen A."/>
            <person name="Lutzoni F."/>
            <person name="Magnuson J."/>
            <person name="Mondo S."/>
            <person name="Nolan M."/>
            <person name="Ohm R."/>
            <person name="Pangilinan J."/>
            <person name="Park H.-J."/>
            <person name="Ramirez L."/>
            <person name="Alfaro M."/>
            <person name="Sun H."/>
            <person name="Tritt A."/>
            <person name="Yoshinaga Y."/>
            <person name="Zwiers L.-H."/>
            <person name="Turgeon B."/>
            <person name="Goodwin S."/>
            <person name="Spatafora J."/>
            <person name="Crous P."/>
            <person name="Grigoriev I."/>
        </authorList>
    </citation>
    <scope>NUCLEOTIDE SEQUENCE</scope>
    <source>
        <strain evidence="14">CBS 101060</strain>
    </source>
</reference>
<dbReference type="CDD" id="cd17913">
    <property type="entry name" value="DEXQc_Suv3"/>
    <property type="match status" value="1"/>
</dbReference>
<dbReference type="GO" id="GO:0005524">
    <property type="term" value="F:ATP binding"/>
    <property type="evidence" value="ECO:0007669"/>
    <property type="project" value="UniProtKB-KW"/>
</dbReference>
<dbReference type="InterPro" id="IPR050699">
    <property type="entry name" value="RNA-DNA_Helicase"/>
</dbReference>
<dbReference type="Pfam" id="PF00271">
    <property type="entry name" value="Helicase_C"/>
    <property type="match status" value="1"/>
</dbReference>
<keyword evidence="8" id="KW-0067">ATP-binding</keyword>
<dbReference type="FunFam" id="3.40.50.300:FF:000269">
    <property type="entry name" value="ATP-dependent RNA helicase SUPV3L1, mitochondrial"/>
    <property type="match status" value="1"/>
</dbReference>
<dbReference type="FunFam" id="1.20.272.40:FF:000002">
    <property type="entry name" value="ATP-dependent RNA helicase SUV3, mitochondrial"/>
    <property type="match status" value="1"/>
</dbReference>
<dbReference type="PROSITE" id="PS51194">
    <property type="entry name" value="HELICASE_CTER"/>
    <property type="match status" value="1"/>
</dbReference>
<dbReference type="Pfam" id="PF22527">
    <property type="entry name" value="DEXQc_Suv3"/>
    <property type="match status" value="1"/>
</dbReference>
<name>A0A9P4SA07_9PEZI</name>
<feature type="domain" description="Helicase C-terminal" evidence="13">
    <location>
        <begin position="370"/>
        <end position="528"/>
    </location>
</feature>
<dbReference type="Pfam" id="PF18147">
    <property type="entry name" value="Suv3_C_1"/>
    <property type="match status" value="1"/>
</dbReference>
<dbReference type="EMBL" id="MU006096">
    <property type="protein sequence ID" value="KAF2838704.1"/>
    <property type="molecule type" value="Genomic_DNA"/>
</dbReference>
<dbReference type="InterPro" id="IPR001650">
    <property type="entry name" value="Helicase_C-like"/>
</dbReference>
<evidence type="ECO:0000256" key="9">
    <source>
        <dbReference type="ARBA" id="ARBA00022946"/>
    </source>
</evidence>
<dbReference type="Proteomes" id="UP000799429">
    <property type="component" value="Unassembled WGS sequence"/>
</dbReference>
<comment type="cofactor">
    <cofactor evidence="2">
        <name>Mg(2+)</name>
        <dbReference type="ChEBI" id="CHEBI:18420"/>
    </cofactor>
</comment>
<feature type="compositionally biased region" description="Polar residues" evidence="12">
    <location>
        <begin position="827"/>
        <end position="839"/>
    </location>
</feature>
<sequence>MQTIGKSSGECLFCALVRSCRPRPLATRVSSKRARISDYRNIISPVRIRKHFFEGKTRDGASNAFESTRNTGSPNFKIKSFNHDEFRYTSRMKPEDFKNLIIEQLSKLRNELYDPKVLEGIELSKSSFEKKYAQYCRHVVDGVSISRSELAFSLRGVYGRKNVFGLYEQLKYNFYDFLTGTSFTKTDIQNQKALADLRYPSEWYPTTRRLQRTLHLHVGPTNSGKTYHALRRLEAADSGIYAGPLRLLAHEVFTRLNASGKRCGLVTGEERRYPDGDADNLLKMFSCTVEMAPANLHCEVAVIDEIQMINSEDRGWAWTQALMGLLAKEIHLCGEERIVPLIEEIAASMGEKLEVHRYKRLSPLQMESRSLGGNLNKLRKGDCIVSFTVVGIHALKREIEKKTGKRVAVVYGTLPPLTRAQQAALFNDQDNDYDFLVASDAIGMGLNLSIRRIIFETVWKFNGVEKTALPIHEIKQIAGRAGRYRTAQQSIQEKSQKTGDGETTIAEDAQTSEPAPNVGLVTTLEQIDFPLVEHALRSEGDPIMTAGLFPPQHVVERFASYFRPGTPFSYIMLRLHEISQVHQRFHLCRLRDVIAIADAIQPVRKLTIADRYLVTAAPVRVKDQYGRQLINALAKCIGEQGDGDLLSIKEIELEILDQEITGTKAQLAALSRLHQALSLYLWLSYRFSGVFVSRELAFHAKDLCEKAIETCLSQFTFTTRQRLMIAEKRKRRMLEDLAQPTEAKDMDRGDIAAGEEFEETPISDGEEEGEEFEGTPISDGEEEGEEFDLELEGVVGAQQRRQRQEGGVEDLDFDLDADPNIPRLQHSPLQHLTEQYTQDNSREDAEARNFDAESNVSSADSRSERANSECKGPLWGTHVDQGELQKGDSSNPESSDAVLPPSVEEPRRESKYGIC</sequence>
<accession>A0A9P4SA07</accession>
<evidence type="ECO:0000256" key="8">
    <source>
        <dbReference type="ARBA" id="ARBA00022840"/>
    </source>
</evidence>
<keyword evidence="5" id="KW-0547">Nucleotide-binding</keyword>
<dbReference type="GO" id="GO:0003724">
    <property type="term" value="F:RNA helicase activity"/>
    <property type="evidence" value="ECO:0007669"/>
    <property type="project" value="UniProtKB-EC"/>
</dbReference>
<dbReference type="AlphaFoldDB" id="A0A9P4SA07"/>
<dbReference type="InterPro" id="IPR044774">
    <property type="entry name" value="Suv3_DEXQc"/>
</dbReference>
<dbReference type="GO" id="GO:0000965">
    <property type="term" value="P:mitochondrial RNA 3'-end processing"/>
    <property type="evidence" value="ECO:0007669"/>
    <property type="project" value="TreeGrafter"/>
</dbReference>
<feature type="compositionally biased region" description="Basic and acidic residues" evidence="12">
    <location>
        <begin position="840"/>
        <end position="851"/>
    </location>
</feature>
<dbReference type="Pfam" id="PF12513">
    <property type="entry name" value="SUV3_C"/>
    <property type="match status" value="1"/>
</dbReference>
<dbReference type="PANTHER" id="PTHR12131">
    <property type="entry name" value="ATP-DEPENDENT RNA AND DNA HELICASE"/>
    <property type="match status" value="1"/>
</dbReference>
<evidence type="ECO:0000256" key="7">
    <source>
        <dbReference type="ARBA" id="ARBA00022806"/>
    </source>
</evidence>
<keyword evidence="10" id="KW-0496">Mitochondrion</keyword>
<evidence type="ECO:0000256" key="5">
    <source>
        <dbReference type="ARBA" id="ARBA00022741"/>
    </source>
</evidence>
<proteinExistence type="predicted"/>
<dbReference type="SUPFAM" id="SSF52540">
    <property type="entry name" value="P-loop containing nucleoside triphosphate hydrolases"/>
    <property type="match status" value="1"/>
</dbReference>
<keyword evidence="9" id="KW-0809">Transit peptide</keyword>
<keyword evidence="6" id="KW-0378">Hydrolase</keyword>
<dbReference type="InterPro" id="IPR022192">
    <property type="entry name" value="SUV3_C"/>
</dbReference>
<dbReference type="GO" id="GO:0045025">
    <property type="term" value="C:mitochondrial degradosome"/>
    <property type="evidence" value="ECO:0007669"/>
    <property type="project" value="TreeGrafter"/>
</dbReference>
<evidence type="ECO:0000256" key="11">
    <source>
        <dbReference type="ARBA" id="ARBA00047984"/>
    </source>
</evidence>
<dbReference type="FunFam" id="3.40.50.300:FF:000957">
    <property type="entry name" value="ATP-dependent RNA helicase SUV3L, mitochondrial"/>
    <property type="match status" value="1"/>
</dbReference>
<comment type="subcellular location">
    <subcellularLocation>
        <location evidence="3">Mitochondrion</location>
    </subcellularLocation>
</comment>
<dbReference type="EC" id="3.6.4.13" evidence="4"/>
<dbReference type="Gene3D" id="1.20.58.1080">
    <property type="match status" value="1"/>
</dbReference>
<comment type="cofactor">
    <cofactor evidence="1">
        <name>Mn(2+)</name>
        <dbReference type="ChEBI" id="CHEBI:29035"/>
    </cofactor>
</comment>
<gene>
    <name evidence="14" type="ORF">M501DRAFT_1004515</name>
</gene>
<dbReference type="SMART" id="SM00490">
    <property type="entry name" value="HELICc"/>
    <property type="match status" value="1"/>
</dbReference>
<dbReference type="InterPro" id="IPR055206">
    <property type="entry name" value="DEXQc_SUV3"/>
</dbReference>
<keyword evidence="7" id="KW-0347">Helicase</keyword>
<evidence type="ECO:0000256" key="10">
    <source>
        <dbReference type="ARBA" id="ARBA00023128"/>
    </source>
</evidence>
<evidence type="ECO:0000256" key="2">
    <source>
        <dbReference type="ARBA" id="ARBA00001946"/>
    </source>
</evidence>
<dbReference type="OrthoDB" id="6692397at2759"/>
<dbReference type="InterPro" id="IPR041082">
    <property type="entry name" value="Suv3_C_1"/>
</dbReference>
<comment type="caution">
    <text evidence="14">The sequence shown here is derived from an EMBL/GenBank/DDBJ whole genome shotgun (WGS) entry which is preliminary data.</text>
</comment>